<reference evidence="3" key="1">
    <citation type="journal article" date="2024" name="IScience">
        <title>Strigolactones Initiate the Formation of Haustorium-like Structures in Castilleja.</title>
        <authorList>
            <person name="Buerger M."/>
            <person name="Peterson D."/>
            <person name="Chory J."/>
        </authorList>
    </citation>
    <scope>NUCLEOTIDE SEQUENCE [LARGE SCALE GENOMIC DNA]</scope>
</reference>
<keyword evidence="1" id="KW-1133">Transmembrane helix</keyword>
<feature type="transmembrane region" description="Helical" evidence="1">
    <location>
        <begin position="123"/>
        <end position="148"/>
    </location>
</feature>
<evidence type="ECO:0000256" key="1">
    <source>
        <dbReference type="SAM" id="Phobius"/>
    </source>
</evidence>
<feature type="transmembrane region" description="Helical" evidence="1">
    <location>
        <begin position="46"/>
        <end position="71"/>
    </location>
</feature>
<keyword evidence="3" id="KW-1185">Reference proteome</keyword>
<dbReference type="AlphaFoldDB" id="A0ABD3D3H2"/>
<evidence type="ECO:0000313" key="3">
    <source>
        <dbReference type="Proteomes" id="UP001632038"/>
    </source>
</evidence>
<sequence>MTKDIESQVVIEEKSVVDKVVIDKNDMIMIDVFQFLKSCETLSEKIQVCICVLLLFLMIHITLLMMEVGVIEVIAMDVSESTSWVIVLIGSIIQICLICYFLELNHAAARIINEYEISRGARIYWIVLRIFYLLLTGTGMACQIYIILKFIFFR</sequence>
<proteinExistence type="predicted"/>
<dbReference type="Proteomes" id="UP001632038">
    <property type="component" value="Unassembled WGS sequence"/>
</dbReference>
<evidence type="ECO:0000313" key="2">
    <source>
        <dbReference type="EMBL" id="KAL3635854.1"/>
    </source>
</evidence>
<feature type="transmembrane region" description="Helical" evidence="1">
    <location>
        <begin position="83"/>
        <end position="102"/>
    </location>
</feature>
<name>A0ABD3D3H2_9LAMI</name>
<accession>A0ABD3D3H2</accession>
<keyword evidence="1" id="KW-0472">Membrane</keyword>
<organism evidence="2 3">
    <name type="scientific">Castilleja foliolosa</name>
    <dbReference type="NCBI Taxonomy" id="1961234"/>
    <lineage>
        <taxon>Eukaryota</taxon>
        <taxon>Viridiplantae</taxon>
        <taxon>Streptophyta</taxon>
        <taxon>Embryophyta</taxon>
        <taxon>Tracheophyta</taxon>
        <taxon>Spermatophyta</taxon>
        <taxon>Magnoliopsida</taxon>
        <taxon>eudicotyledons</taxon>
        <taxon>Gunneridae</taxon>
        <taxon>Pentapetalae</taxon>
        <taxon>asterids</taxon>
        <taxon>lamiids</taxon>
        <taxon>Lamiales</taxon>
        <taxon>Orobanchaceae</taxon>
        <taxon>Pedicularideae</taxon>
        <taxon>Castillejinae</taxon>
        <taxon>Castilleja</taxon>
    </lineage>
</organism>
<dbReference type="EMBL" id="JAVIJP010000027">
    <property type="protein sequence ID" value="KAL3635854.1"/>
    <property type="molecule type" value="Genomic_DNA"/>
</dbReference>
<gene>
    <name evidence="2" type="ORF">CASFOL_020401</name>
</gene>
<comment type="caution">
    <text evidence="2">The sequence shown here is derived from an EMBL/GenBank/DDBJ whole genome shotgun (WGS) entry which is preliminary data.</text>
</comment>
<protein>
    <submittedName>
        <fullName evidence="2">Uncharacterized protein</fullName>
    </submittedName>
</protein>
<keyword evidence="1" id="KW-0812">Transmembrane</keyword>